<dbReference type="PANTHER" id="PTHR30570">
    <property type="entry name" value="PERIPLASMIC PHOSPHATE BINDING COMPONENT OF PHOSPHATE ABC TRANSPORTER"/>
    <property type="match status" value="1"/>
</dbReference>
<feature type="compositionally biased region" description="Polar residues" evidence="2">
    <location>
        <begin position="326"/>
        <end position="340"/>
    </location>
</feature>
<dbReference type="Gene3D" id="3.40.190.10">
    <property type="entry name" value="Periplasmic binding protein-like II"/>
    <property type="match status" value="2"/>
</dbReference>
<comment type="caution">
    <text evidence="5">The sequence shown here is derived from an EMBL/GenBank/DDBJ whole genome shotgun (WGS) entry which is preliminary data.</text>
</comment>
<keyword evidence="6" id="KW-1185">Reference proteome</keyword>
<organism evidence="5 6">
    <name type="scientific">Myxacorys almedinensis A</name>
    <dbReference type="NCBI Taxonomy" id="2690445"/>
    <lineage>
        <taxon>Bacteria</taxon>
        <taxon>Bacillati</taxon>
        <taxon>Cyanobacteriota</taxon>
        <taxon>Cyanophyceae</taxon>
        <taxon>Leptolyngbyales</taxon>
        <taxon>Leptolyngbyaceae</taxon>
        <taxon>Myxacorys</taxon>
        <taxon>Myxacorys almedinensis</taxon>
    </lineage>
</organism>
<accession>A0A8J7Z6J2</accession>
<evidence type="ECO:0000256" key="3">
    <source>
        <dbReference type="SAM" id="SignalP"/>
    </source>
</evidence>
<dbReference type="Proteomes" id="UP000646053">
    <property type="component" value="Unassembled WGS sequence"/>
</dbReference>
<feature type="region of interest" description="Disordered" evidence="2">
    <location>
        <begin position="326"/>
        <end position="345"/>
    </location>
</feature>
<evidence type="ECO:0000313" key="5">
    <source>
        <dbReference type="EMBL" id="NDJ19081.1"/>
    </source>
</evidence>
<keyword evidence="1 3" id="KW-0732">Signal</keyword>
<feature type="domain" description="PBP" evidence="4">
    <location>
        <begin position="42"/>
        <end position="269"/>
    </location>
</feature>
<dbReference type="Pfam" id="PF12849">
    <property type="entry name" value="PBP_like_2"/>
    <property type="match status" value="1"/>
</dbReference>
<feature type="region of interest" description="Disordered" evidence="2">
    <location>
        <begin position="713"/>
        <end position="766"/>
    </location>
</feature>
<proteinExistence type="predicted"/>
<evidence type="ECO:0000259" key="4">
    <source>
        <dbReference type="Pfam" id="PF12849"/>
    </source>
</evidence>
<dbReference type="AlphaFoldDB" id="A0A8J7Z6J2"/>
<evidence type="ECO:0000256" key="2">
    <source>
        <dbReference type="SAM" id="MobiDB-lite"/>
    </source>
</evidence>
<feature type="region of interest" description="Disordered" evidence="2">
    <location>
        <begin position="651"/>
        <end position="675"/>
    </location>
</feature>
<protein>
    <submittedName>
        <fullName evidence="5">DUF4912 domain-containing protein</fullName>
    </submittedName>
</protein>
<dbReference type="RefSeq" id="WP_162424609.1">
    <property type="nucleotide sequence ID" value="NZ_WVIE01000024.1"/>
</dbReference>
<dbReference type="InterPro" id="IPR050811">
    <property type="entry name" value="Phosphate_ABC_transporter"/>
</dbReference>
<feature type="chain" id="PRO_5035160334" evidence="3">
    <location>
        <begin position="23"/>
        <end position="868"/>
    </location>
</feature>
<feature type="signal peptide" evidence="3">
    <location>
        <begin position="1"/>
        <end position="22"/>
    </location>
</feature>
<evidence type="ECO:0000313" key="6">
    <source>
        <dbReference type="Proteomes" id="UP000646053"/>
    </source>
</evidence>
<dbReference type="PANTHER" id="PTHR30570:SF1">
    <property type="entry name" value="PHOSPHATE-BINDING PROTEIN PSTS"/>
    <property type="match status" value="1"/>
</dbReference>
<dbReference type="EMBL" id="WVIE01000024">
    <property type="protein sequence ID" value="NDJ19081.1"/>
    <property type="molecule type" value="Genomic_DNA"/>
</dbReference>
<reference evidence="5" key="1">
    <citation type="submission" date="2019-12" db="EMBL/GenBank/DDBJ databases">
        <title>High-Quality draft genome sequences of three cyanobacteria isolated from the limestone walls of the Old Cathedral of Coimbra.</title>
        <authorList>
            <person name="Tiago I."/>
            <person name="Soares F."/>
            <person name="Portugal A."/>
        </authorList>
    </citation>
    <scope>NUCLEOTIDE SEQUENCE</scope>
    <source>
        <strain evidence="5">A</strain>
    </source>
</reference>
<evidence type="ECO:0000256" key="1">
    <source>
        <dbReference type="ARBA" id="ARBA00022729"/>
    </source>
</evidence>
<gene>
    <name evidence="5" type="ORF">GS601_17610</name>
</gene>
<dbReference type="Pfam" id="PF16258">
    <property type="entry name" value="DUF4912"/>
    <property type="match status" value="2"/>
</dbReference>
<dbReference type="InterPro" id="IPR032585">
    <property type="entry name" value="DUF4912"/>
</dbReference>
<name>A0A8J7Z6J2_9CYAN</name>
<dbReference type="InterPro" id="IPR024370">
    <property type="entry name" value="PBP_domain"/>
</dbReference>
<dbReference type="SUPFAM" id="SSF53850">
    <property type="entry name" value="Periplasmic binding protein-like II"/>
    <property type="match status" value="1"/>
</dbReference>
<sequence length="868" mass="90446">MVHSKFSLAVGFALSLSLTSGAQMPALAQAAPFKLPGSVAQGTNVRIDGSSSMVAVNQVLTQRFEKQYPGTQVTSNNAGTPEGLQALLDGKVDLAAIGRPLTAQEKAKGLEAVPVGRDKIAIVVGSTNSFAKSLNIGQFAKMFRGEIKNWSEVGGAPAAIRFVDRPDSSDTRQAFREYPVFKQGKFATGTTTEKLKNDTTQAAIRALGKNGISYTTANQIKNQPGVKAVVMHGTPPTDPRYPFSQPLYYVYNAGNPTPAAQAFLGFATAPVGQSAIAQAGVAEAINASKKPDAIAPATTTQKGALPTLATNDSKVGVPENLTGAVGTTSGEAVSSNTANPATGAGKSGAGGGGLFGFLPSLGGDGVAGKPGGLNGWWLFPIASGAGLLWLLGRSGRDRAPASGLGTDQVQEETYGQGFAPPEPDSLSERWVGTSDTETRWDDSLQDLPSDRLAHEQAGDAFQSPGLTEGGVAPIPGETLTGKPTMGDAISAGGVGAAAWSAFGGRDNSRGVGRVQVSRVLLKARSPQEVEAYWEVAPEQMRSLRQQGGNSLAIRLYDVTDIDLDTQSAHSVQQFDCDELTHRQRLAIATPDRDYLAELGSLAADGRWIALARSAHVHVPPSSTFLGNAAQAGGAALAGGAIHSGQSFLADDHDSAVEQPAPEPWTSAEAPSSADGETLFGRLTHRAADSADMLSQAGGTAAATGAAAWSFLSGKQNADAPPPSGTAFGDGSEVGDANPAVERYDSPAIPNSGAALDGSARSQVPGQIGLTPRSDRWAYASWDVPRSQRAAVDRMDQNLVLRLYDVTDINLEQDSPEQFQQFDVDDLALSCDLPIPESNRSYIVELGYAEGRDRWTVLARSTPVWIAAN</sequence>